<dbReference type="SFLD" id="SFLDG01017">
    <property type="entry name" value="Polyprenyl_Transferase_Like"/>
    <property type="match status" value="1"/>
</dbReference>
<evidence type="ECO:0000313" key="7">
    <source>
        <dbReference type="EMBL" id="AWR94703.1"/>
    </source>
</evidence>
<dbReference type="Gene3D" id="1.10.600.10">
    <property type="entry name" value="Farnesyl Diphosphate Synthase"/>
    <property type="match status" value="1"/>
</dbReference>
<accession>A0A2U9IF86</accession>
<protein>
    <submittedName>
        <fullName evidence="7">Geranylgeranyl pyrophosphate synthase</fullName>
    </submittedName>
</protein>
<keyword evidence="8" id="KW-1185">Reference proteome</keyword>
<evidence type="ECO:0000256" key="1">
    <source>
        <dbReference type="ARBA" id="ARBA00001946"/>
    </source>
</evidence>
<dbReference type="InterPro" id="IPR000092">
    <property type="entry name" value="Polyprenyl_synt"/>
</dbReference>
<dbReference type="PROSITE" id="PS00444">
    <property type="entry name" value="POLYPRENYL_SYNTHASE_2"/>
    <property type="match status" value="1"/>
</dbReference>
<dbReference type="InterPro" id="IPR033749">
    <property type="entry name" value="Polyprenyl_synt_CS"/>
</dbReference>
<keyword evidence="3 6" id="KW-0808">Transferase</keyword>
<keyword evidence="5" id="KW-0460">Magnesium</keyword>
<dbReference type="InterPro" id="IPR008949">
    <property type="entry name" value="Isoprenoid_synthase_dom_sf"/>
</dbReference>
<reference evidence="7 8" key="1">
    <citation type="submission" date="2018-05" db="EMBL/GenBank/DDBJ databases">
        <title>Complete Genome Sequences of Extremely Thermoacidophilic, Metal-Mobilizing Type-Strain Members of the Archaeal Family Sulfolobaceae: Acidianus brierleyi DSM-1651T, Acidianus sulfidivorans DSM-18786T, Metallosphaera hakonensis DSM-7519T, and Metallosphaera prunae DSM-10039T.</title>
        <authorList>
            <person name="Counts J.A."/>
            <person name="Kelly R.M."/>
        </authorList>
    </citation>
    <scope>NUCLEOTIDE SEQUENCE [LARGE SCALE GENOMIC DNA]</scope>
    <source>
        <strain evidence="7 8">DSM 1651</strain>
    </source>
</reference>
<evidence type="ECO:0000256" key="4">
    <source>
        <dbReference type="ARBA" id="ARBA00022723"/>
    </source>
</evidence>
<evidence type="ECO:0000256" key="3">
    <source>
        <dbReference type="ARBA" id="ARBA00022679"/>
    </source>
</evidence>
<dbReference type="GO" id="GO:0046872">
    <property type="term" value="F:metal ion binding"/>
    <property type="evidence" value="ECO:0007669"/>
    <property type="project" value="UniProtKB-KW"/>
</dbReference>
<dbReference type="Pfam" id="PF00348">
    <property type="entry name" value="polyprenyl_synt"/>
    <property type="match status" value="1"/>
</dbReference>
<sequence>MNLEEYFKEITDNVNETIKSYVKGDTKDLYDASMYLLNAGGKRLRPLILVSSSDLLGGDRERSYKAAAAVEVLHNFTLIHDDIMDEDNLRRGIPTVHVVWGIPLAILAGDLLHAKAFEILNDSLKGLDSQRYYWAISIFTKSIIIISEGQAMDMDFEKRSNVSEEEYIEMIKKKTAQLFSCASSLGGIIAGANENTVNKLSSYGLNLGISFQIIDDILGLTADEKELGKPIYSDIREGKKTILVIKALEKATANERDVIIKGLGSKNQEDVKKAAEVIKYLALEYAYSLAEKYLDNALNDISSIESKNEIAGKALKYLGEFTVKRRK</sequence>
<gene>
    <name evidence="7" type="ORF">DFR85_08940</name>
</gene>
<evidence type="ECO:0000313" key="8">
    <source>
        <dbReference type="Proteomes" id="UP000248044"/>
    </source>
</evidence>
<dbReference type="AlphaFoldDB" id="A0A2U9IF86"/>
<evidence type="ECO:0000256" key="6">
    <source>
        <dbReference type="RuleBase" id="RU004466"/>
    </source>
</evidence>
<dbReference type="NCBIfam" id="NF041003">
    <property type="entry name" value="GGPP_syn"/>
    <property type="match status" value="1"/>
</dbReference>
<organism evidence="7 8">
    <name type="scientific">Acidianus brierleyi</name>
    <dbReference type="NCBI Taxonomy" id="41673"/>
    <lineage>
        <taxon>Archaea</taxon>
        <taxon>Thermoproteota</taxon>
        <taxon>Thermoprotei</taxon>
        <taxon>Sulfolobales</taxon>
        <taxon>Sulfolobaceae</taxon>
        <taxon>Acidianus</taxon>
    </lineage>
</organism>
<dbReference type="KEGG" id="abri:DFR85_08940"/>
<dbReference type="GO" id="GO:0004659">
    <property type="term" value="F:prenyltransferase activity"/>
    <property type="evidence" value="ECO:0007669"/>
    <property type="project" value="InterPro"/>
</dbReference>
<dbReference type="OrthoDB" id="26738at2157"/>
<keyword evidence="4" id="KW-0479">Metal-binding</keyword>
<dbReference type="CDD" id="cd00685">
    <property type="entry name" value="Trans_IPPS_HT"/>
    <property type="match status" value="1"/>
</dbReference>
<comment type="cofactor">
    <cofactor evidence="1">
        <name>Mg(2+)</name>
        <dbReference type="ChEBI" id="CHEBI:18420"/>
    </cofactor>
</comment>
<evidence type="ECO:0000256" key="5">
    <source>
        <dbReference type="ARBA" id="ARBA00022842"/>
    </source>
</evidence>
<comment type="similarity">
    <text evidence="2 6">Belongs to the FPP/GGPP synthase family.</text>
</comment>
<evidence type="ECO:0000256" key="2">
    <source>
        <dbReference type="ARBA" id="ARBA00006706"/>
    </source>
</evidence>
<dbReference type="PANTHER" id="PTHR12001">
    <property type="entry name" value="GERANYLGERANYL PYROPHOSPHATE SYNTHASE"/>
    <property type="match status" value="1"/>
</dbReference>
<proteinExistence type="inferred from homology"/>
<dbReference type="InterPro" id="IPR053504">
    <property type="entry name" value="GGPP_synthase"/>
</dbReference>
<dbReference type="EMBL" id="CP029289">
    <property type="protein sequence ID" value="AWR94703.1"/>
    <property type="molecule type" value="Genomic_DNA"/>
</dbReference>
<dbReference type="RefSeq" id="WP_110270584.1">
    <property type="nucleotide sequence ID" value="NZ_CP029289.2"/>
</dbReference>
<name>A0A2U9IF86_9CREN</name>
<dbReference type="PROSITE" id="PS00723">
    <property type="entry name" value="POLYPRENYL_SYNTHASE_1"/>
    <property type="match status" value="1"/>
</dbReference>
<dbReference type="Proteomes" id="UP000248044">
    <property type="component" value="Chromosome"/>
</dbReference>
<dbReference type="SUPFAM" id="SSF48576">
    <property type="entry name" value="Terpenoid synthases"/>
    <property type="match status" value="1"/>
</dbReference>
<dbReference type="GeneID" id="36832278"/>
<dbReference type="PANTHER" id="PTHR12001:SF85">
    <property type="entry name" value="SHORT CHAIN ISOPRENYL DIPHOSPHATE SYNTHASE"/>
    <property type="match status" value="1"/>
</dbReference>
<dbReference type="GO" id="GO:0008299">
    <property type="term" value="P:isoprenoid biosynthetic process"/>
    <property type="evidence" value="ECO:0007669"/>
    <property type="project" value="InterPro"/>
</dbReference>
<dbReference type="SFLD" id="SFLDS00005">
    <property type="entry name" value="Isoprenoid_Synthase_Type_I"/>
    <property type="match status" value="1"/>
</dbReference>